<keyword evidence="4" id="KW-0677">Repeat</keyword>
<dbReference type="InterPro" id="IPR017907">
    <property type="entry name" value="Znf_RING_CS"/>
</dbReference>
<dbReference type="PROSITE" id="PS51873">
    <property type="entry name" value="TRIAD"/>
    <property type="match status" value="1"/>
</dbReference>
<dbReference type="Proteomes" id="UP000694552">
    <property type="component" value="Unplaced"/>
</dbReference>
<sequence length="1361" mass="151985">MVIERHNGKLLVHLGAKLQAYPEMLLRQRRGHDGQPEYLIQWSIVSLEEKAAGGSSGSSAETKPENISMWMSAEEVCASCPALLGKRRLEGQWAKEEKAASPFAADVPLDEASLLEMKADVRSLVQRAGRQMAESGAPESSILNTIHVLSAYASIGSLAGAFKETGALDLLMKMLCHKEKQIRRSAGKMLRALASHDAGSWAYVLLSLSQQDDIEQHMDFDSRYTLLELFAETTSSEEHCVSFEGIHLPQIPGKLLFVLVKRYLCVTSLMDKLSSGVEQEDCAVPSLPTEERSRVRQEFEFSMAMANLILELVHVMGWDHSHKPELLPQQELRPHTTHSIFQPKTADCTPAQVPVLTSNYGPHKKQARAFLTPSDFADRSGYVEYLKANLVRGMRVRLLEDCGDVKAGEEGEFLQSTNSMRTVQVLWQSAGQIYWMRWHMLEIIGFGDQWEDHAAQEKEYSLVESFNIDTGLYSLPYLGEQPTKAAETLSRAEWWELLFFVKKLEAQEQKEILLEVDEEALIQLSVPAELAQKVLQVLEKRCQGSTRHDLCGSHVYAKYFLSRGAEQDGRGSAAVCSKGAGCRSAGPEAVMAKAAREDLSAATVPPRVPAAVVKSDSQLFSELLEKEGLFFPEVTEEQIKGNGPLRAGARAWCWRRHRCFCGGGLWAGHGSVGGWGPGPGVACAAAARGRVWGRRTGLTPVQAAAGGPGLGPAATRVSRGSFRAQLRAWLTLGRVPAPGALRLNQAALARASGRHLRLLPRQRYLRAERAEVSALERKRNVLCCLITRILKVEKQLHTDNLVFRVIDACQKGELGPGLQFLSFCCHSVDVLSCVLHLLNQGYLRRQEDRPHVLEYISVEPTTPPGGQAQMVFQNRSPESSPDEDNFLLAALQVPMGHTLSPEEAKLLMNQTVQQVQVTLSIPEDVARHLLMHCRWNVDFLIQCYMENRETLLISSGLQVQDAQPALSPGTHCPVCVNQLCPTEKAPTLCCMHYCCKPCWNEYLTTRIEQNMVVNCTCPISECRAQPTTAFICSIVSSEEIIAKYEKALLRVYVECCSNLTWCTNPQGCDQILLKDGLGYGAACSKCSWISCFNCNFPEAHYPASCSHMSQWVDDDGYYEGMTSEAQSKHLAKLISKHCPSCQAQIEKNEGCLHMTCAKCNHGFCWRCLKPWRPTHKDYYNCSAMVSKAAWQEKRFQDYNERCTFHHRAREFAMSLRNRVSLISEMPKIRTLTFVLDACKVLEQARKVLAYSCVYSYYNQDTESMDVVEQQTESLELHTNALQILLEETLLQYQDLASSLQLLKAEHFSAGLELVHQIKERLFAILWYSTQDFHVGLQTLADPGQRKVKLSNVPTSAPAFIG</sequence>
<dbReference type="Gene3D" id="1.10.10.10">
    <property type="entry name" value="Winged helix-like DNA-binding domain superfamily/Winged helix DNA-binding domain"/>
    <property type="match status" value="1"/>
</dbReference>
<keyword evidence="7" id="KW-0862">Zinc</keyword>
<feature type="domain" description="RING-type" evidence="11">
    <location>
        <begin position="968"/>
        <end position="1185"/>
    </location>
</feature>
<evidence type="ECO:0000256" key="9">
    <source>
        <dbReference type="SAM" id="Coils"/>
    </source>
</evidence>
<dbReference type="InterPro" id="IPR055486">
    <property type="entry name" value="CUL7/CUL9_N"/>
</dbReference>
<dbReference type="InterPro" id="IPR014722">
    <property type="entry name" value="Rib_uL2_dom2"/>
</dbReference>
<dbReference type="InterPro" id="IPR013083">
    <property type="entry name" value="Znf_RING/FYVE/PHD"/>
</dbReference>
<dbReference type="Pfam" id="PF21235">
    <property type="entry name" value="UBA_ARI1"/>
    <property type="match status" value="1"/>
</dbReference>
<keyword evidence="2" id="KW-0808">Transferase</keyword>
<evidence type="ECO:0000256" key="8">
    <source>
        <dbReference type="PROSITE-ProRule" id="PRU00175"/>
    </source>
</evidence>
<dbReference type="Gene3D" id="1.20.120.1750">
    <property type="match status" value="1"/>
</dbReference>
<dbReference type="SUPFAM" id="SSF63748">
    <property type="entry name" value="Tudor/PWWP/MBT"/>
    <property type="match status" value="1"/>
</dbReference>
<dbReference type="InterPro" id="IPR047562">
    <property type="entry name" value="RING-HC_RBR_CUL9"/>
</dbReference>
<evidence type="ECO:0000256" key="5">
    <source>
        <dbReference type="ARBA" id="ARBA00022771"/>
    </source>
</evidence>
<dbReference type="CDD" id="cd20347">
    <property type="entry name" value="BRcat_RBR_CUL9"/>
    <property type="match status" value="1"/>
</dbReference>
<dbReference type="PROSITE" id="PS00518">
    <property type="entry name" value="ZF_RING_1"/>
    <property type="match status" value="1"/>
</dbReference>
<evidence type="ECO:0000259" key="11">
    <source>
        <dbReference type="PROSITE" id="PS51873"/>
    </source>
</evidence>
<comment type="similarity">
    <text evidence="1">Belongs to the RBR family. Ariadne subfamily.</text>
</comment>
<evidence type="ECO:0000256" key="6">
    <source>
        <dbReference type="ARBA" id="ARBA00022786"/>
    </source>
</evidence>
<reference evidence="12" key="2">
    <citation type="submission" date="2025-09" db="UniProtKB">
        <authorList>
            <consortium name="Ensembl"/>
        </authorList>
    </citation>
    <scope>IDENTIFICATION</scope>
</reference>
<evidence type="ECO:0008006" key="14">
    <source>
        <dbReference type="Google" id="ProtNLM"/>
    </source>
</evidence>
<protein>
    <recommendedName>
        <fullName evidence="14">Cullin-9</fullName>
    </recommendedName>
</protein>
<dbReference type="Gene3D" id="2.30.30.30">
    <property type="match status" value="1"/>
</dbReference>
<dbReference type="InterPro" id="IPR036388">
    <property type="entry name" value="WH-like_DNA-bd_sf"/>
</dbReference>
<feature type="domain" description="RING-type" evidence="10">
    <location>
        <begin position="1138"/>
        <end position="1181"/>
    </location>
</feature>
<dbReference type="Pfam" id="PF22191">
    <property type="entry name" value="IBR_1"/>
    <property type="match status" value="1"/>
</dbReference>
<accession>A0A8C8AZA6</accession>
<keyword evidence="5 8" id="KW-0863">Zinc-finger</keyword>
<reference evidence="12" key="1">
    <citation type="submission" date="2025-08" db="UniProtKB">
        <authorList>
            <consortium name="Ensembl"/>
        </authorList>
    </citation>
    <scope>IDENTIFICATION</scope>
</reference>
<dbReference type="PANTHER" id="PTHR22771:SF4">
    <property type="entry name" value="CULLIN 7-RELATED"/>
    <property type="match status" value="1"/>
</dbReference>
<dbReference type="InterPro" id="IPR019559">
    <property type="entry name" value="Cullin_neddylation_domain"/>
</dbReference>
<dbReference type="PANTHER" id="PTHR22771">
    <property type="entry name" value="CULLIN AND GALACTOSE-BINDING DOMAIN-CONTAINING"/>
    <property type="match status" value="1"/>
</dbReference>
<dbReference type="PROSITE" id="PS50089">
    <property type="entry name" value="ZF_RING_2"/>
    <property type="match status" value="1"/>
</dbReference>
<evidence type="ECO:0000259" key="10">
    <source>
        <dbReference type="PROSITE" id="PS50089"/>
    </source>
</evidence>
<dbReference type="SMART" id="SM00647">
    <property type="entry name" value="IBR"/>
    <property type="match status" value="2"/>
</dbReference>
<keyword evidence="13" id="KW-1185">Reference proteome</keyword>
<evidence type="ECO:0000256" key="2">
    <source>
        <dbReference type="ARBA" id="ARBA00022679"/>
    </source>
</evidence>
<dbReference type="InterPro" id="IPR036390">
    <property type="entry name" value="WH_DNA-bd_sf"/>
</dbReference>
<keyword evidence="6" id="KW-0833">Ubl conjugation pathway</keyword>
<dbReference type="Pfam" id="PF23168">
    <property type="entry name" value="CUL7_CUL9_N"/>
    <property type="match status" value="1"/>
</dbReference>
<evidence type="ECO:0000313" key="12">
    <source>
        <dbReference type="Ensembl" id="ENSOSUP00000012163.1"/>
    </source>
</evidence>
<organism evidence="12 13">
    <name type="scientific">Otus sunia</name>
    <name type="common">Oriental scops-owl</name>
    <dbReference type="NCBI Taxonomy" id="257818"/>
    <lineage>
        <taxon>Eukaryota</taxon>
        <taxon>Metazoa</taxon>
        <taxon>Chordata</taxon>
        <taxon>Craniata</taxon>
        <taxon>Vertebrata</taxon>
        <taxon>Euteleostomi</taxon>
        <taxon>Archelosauria</taxon>
        <taxon>Archosauria</taxon>
        <taxon>Dinosauria</taxon>
        <taxon>Saurischia</taxon>
        <taxon>Theropoda</taxon>
        <taxon>Coelurosauria</taxon>
        <taxon>Aves</taxon>
        <taxon>Neognathae</taxon>
        <taxon>Neoaves</taxon>
        <taxon>Telluraves</taxon>
        <taxon>Strigiformes</taxon>
        <taxon>Strigidae</taxon>
        <taxon>Otus</taxon>
    </lineage>
</organism>
<dbReference type="SUPFAM" id="SSF57850">
    <property type="entry name" value="RING/U-box"/>
    <property type="match status" value="3"/>
</dbReference>
<dbReference type="Pfam" id="PF01485">
    <property type="entry name" value="IBR"/>
    <property type="match status" value="1"/>
</dbReference>
<name>A0A8C8AZA6_9STRI</name>
<dbReference type="Gene3D" id="3.30.40.10">
    <property type="entry name" value="Zinc/RING finger domain, C3HC4 (zinc finger)"/>
    <property type="match status" value="1"/>
</dbReference>
<dbReference type="InterPro" id="IPR047561">
    <property type="entry name" value="BRcat_RBR_CUL9"/>
</dbReference>
<keyword evidence="9" id="KW-0175">Coiled coil</keyword>
<dbReference type="InterPro" id="IPR002867">
    <property type="entry name" value="IBR_dom"/>
</dbReference>
<dbReference type="InterPro" id="IPR044066">
    <property type="entry name" value="TRIAD_supradom"/>
</dbReference>
<dbReference type="InterPro" id="IPR047560">
    <property type="entry name" value="Rcat_RBR_CUL9"/>
</dbReference>
<dbReference type="CDD" id="cd20359">
    <property type="entry name" value="Rcat_RBR_CUL9"/>
    <property type="match status" value="1"/>
</dbReference>
<dbReference type="CDD" id="cd16624">
    <property type="entry name" value="RING-HC_RBR_CUL9"/>
    <property type="match status" value="1"/>
</dbReference>
<dbReference type="InterPro" id="IPR001841">
    <property type="entry name" value="Znf_RING"/>
</dbReference>
<dbReference type="InterPro" id="IPR048962">
    <property type="entry name" value="ARIH1-like_UBL"/>
</dbReference>
<dbReference type="Pfam" id="PF11515">
    <property type="entry name" value="Cul7"/>
    <property type="match status" value="1"/>
</dbReference>
<feature type="coiled-coil region" evidence="9">
    <location>
        <begin position="1267"/>
        <end position="1305"/>
    </location>
</feature>
<proteinExistence type="inferred from homology"/>
<dbReference type="Ensembl" id="ENSOSUT00000012579.1">
    <property type="protein sequence ID" value="ENSOSUP00000012163.1"/>
    <property type="gene ID" value="ENSOSUG00000008775.1"/>
</dbReference>
<evidence type="ECO:0000256" key="3">
    <source>
        <dbReference type="ARBA" id="ARBA00022723"/>
    </source>
</evidence>
<evidence type="ECO:0000313" key="13">
    <source>
        <dbReference type="Proteomes" id="UP000694552"/>
    </source>
</evidence>
<dbReference type="InterPro" id="IPR045093">
    <property type="entry name" value="Cullin"/>
</dbReference>
<dbReference type="InterPro" id="IPR021097">
    <property type="entry name" value="CPH_domain"/>
</dbReference>
<dbReference type="SMART" id="SM00884">
    <property type="entry name" value="Cullin_Nedd8"/>
    <property type="match status" value="1"/>
</dbReference>
<dbReference type="GO" id="GO:0016740">
    <property type="term" value="F:transferase activity"/>
    <property type="evidence" value="ECO:0007669"/>
    <property type="project" value="UniProtKB-KW"/>
</dbReference>
<evidence type="ECO:0000256" key="7">
    <source>
        <dbReference type="ARBA" id="ARBA00022833"/>
    </source>
</evidence>
<keyword evidence="3" id="KW-0479">Metal-binding</keyword>
<evidence type="ECO:0000256" key="1">
    <source>
        <dbReference type="ARBA" id="ARBA00005884"/>
    </source>
</evidence>
<dbReference type="GO" id="GO:0008270">
    <property type="term" value="F:zinc ion binding"/>
    <property type="evidence" value="ECO:0007669"/>
    <property type="project" value="UniProtKB-KW"/>
</dbReference>
<dbReference type="SUPFAM" id="SSF46785">
    <property type="entry name" value="Winged helix' DNA-binding domain"/>
    <property type="match status" value="1"/>
</dbReference>
<evidence type="ECO:0000256" key="4">
    <source>
        <dbReference type="ARBA" id="ARBA00022737"/>
    </source>
</evidence>